<evidence type="ECO:0000256" key="8">
    <source>
        <dbReference type="ARBA" id="ARBA00022840"/>
    </source>
</evidence>
<keyword evidence="7" id="KW-0547">Nucleotide-binding</keyword>
<keyword evidence="12 18" id="KW-0472">Membrane</keyword>
<dbReference type="InterPro" id="IPR048432">
    <property type="entry name" value="MASE7"/>
</dbReference>
<comment type="catalytic activity">
    <reaction evidence="1">
        <text>ATP = 3',5'-cyclic AMP + diphosphate</text>
        <dbReference type="Rhea" id="RHEA:15389"/>
        <dbReference type="ChEBI" id="CHEBI:30616"/>
        <dbReference type="ChEBI" id="CHEBI:33019"/>
        <dbReference type="ChEBI" id="CHEBI:58165"/>
        <dbReference type="EC" id="4.6.1.1"/>
    </reaction>
</comment>
<protein>
    <recommendedName>
        <fullName evidence="4">Adenylate cyclase</fullName>
        <ecNumber evidence="3">4.6.1.1</ecNumber>
    </recommendedName>
    <alternativeName>
        <fullName evidence="14">ATP pyrophosphate-lyase</fullName>
    </alternativeName>
    <alternativeName>
        <fullName evidence="15">Adenylyl cyclase</fullName>
    </alternativeName>
</protein>
<dbReference type="SUPFAM" id="SSF55073">
    <property type="entry name" value="Nucleotide cyclase"/>
    <property type="match status" value="1"/>
</dbReference>
<dbReference type="GO" id="GO:0004383">
    <property type="term" value="F:guanylate cyclase activity"/>
    <property type="evidence" value="ECO:0007669"/>
    <property type="project" value="TreeGrafter"/>
</dbReference>
<dbReference type="Gene3D" id="3.30.70.1230">
    <property type="entry name" value="Nucleotide cyclase"/>
    <property type="match status" value="1"/>
</dbReference>
<evidence type="ECO:0000313" key="21">
    <source>
        <dbReference type="Proteomes" id="UP000069443"/>
    </source>
</evidence>
<dbReference type="PANTHER" id="PTHR11920">
    <property type="entry name" value="GUANYLYL CYCLASE"/>
    <property type="match status" value="1"/>
</dbReference>
<keyword evidence="11" id="KW-0115">cAMP biosynthesis</keyword>
<evidence type="ECO:0000256" key="18">
    <source>
        <dbReference type="SAM" id="Phobius"/>
    </source>
</evidence>
<keyword evidence="9" id="KW-0460">Magnesium</keyword>
<keyword evidence="10 18" id="KW-1133">Transmembrane helix</keyword>
<dbReference type="InterPro" id="IPR018297">
    <property type="entry name" value="A/G_cyclase_CS"/>
</dbReference>
<reference evidence="21" key="2">
    <citation type="submission" date="2016-02" db="EMBL/GenBank/DDBJ databases">
        <title>Draft genome sequence of five rapidly growing Mycobacterium species.</title>
        <authorList>
            <person name="Katahira K."/>
            <person name="Gotou Y."/>
            <person name="Iida K."/>
            <person name="Ogura Y."/>
            <person name="Hayashi T."/>
        </authorList>
    </citation>
    <scope>NUCLEOTIDE SEQUENCE [LARGE SCALE GENOMIC DNA]</scope>
    <source>
        <strain evidence="21">JCM15298</strain>
    </source>
</reference>
<comment type="caution">
    <text evidence="20">The sequence shown here is derived from an EMBL/GenBank/DDBJ whole genome shotgun (WGS) entry which is preliminary data.</text>
</comment>
<keyword evidence="21" id="KW-1185">Reference proteome</keyword>
<dbReference type="GO" id="GO:0001653">
    <property type="term" value="F:peptide receptor activity"/>
    <property type="evidence" value="ECO:0007669"/>
    <property type="project" value="TreeGrafter"/>
</dbReference>
<dbReference type="InterPro" id="IPR001054">
    <property type="entry name" value="A/G_cyclase"/>
</dbReference>
<name>A0A117I8L9_MYCCR</name>
<dbReference type="InterPro" id="IPR029787">
    <property type="entry name" value="Nucleotide_cyclase"/>
</dbReference>
<dbReference type="AlphaFoldDB" id="A0A117I8L9"/>
<sequence length="424" mass="45800">MAVGGQGRCLPDLPAGRQQYEDASGRRFAALTISCRIATAITGGYGVAQLFLGRELWYLAAVNLATAMFFMAVPMLYRFGAMVAASAFVAVAYASTAYLCSQLGTGSGLQFYFVVAAALLVLIVGTDHIVFASTLVAIGAGLVVALEWLVPRSTALQSPLEMRVSFTITVATASVMVVTVVYSAIRRIDRAERALQQEYDKSEALLANIFPNSVAARLKDRDNGVIADGYDDAAILFADIAGYTQQASETTPADLVVFLNRLYTDFDRLVDRHHLEKIKTSGDSYMVVSGVPQPRPDYVEALACLALDMAATVDGLRDHRGRAVPLRIGIAAGPVVAGVVGSRKFFYDVWGDAVNVASRMESTDEVGRIQVPHDVYVRIKDSYLFEERGHVEVKGKGLMHTWYLVGRKPADALPDELTPSGSPI</sequence>
<dbReference type="PANTHER" id="PTHR11920:SF335">
    <property type="entry name" value="GUANYLATE CYCLASE"/>
    <property type="match status" value="1"/>
</dbReference>
<dbReference type="FunFam" id="3.30.70.1230:FF:000033">
    <property type="entry name" value="Adenylate cyclase"/>
    <property type="match status" value="1"/>
</dbReference>
<evidence type="ECO:0000256" key="14">
    <source>
        <dbReference type="ARBA" id="ARBA00032597"/>
    </source>
</evidence>
<dbReference type="PROSITE" id="PS00452">
    <property type="entry name" value="GUANYLATE_CYCLASE_1"/>
    <property type="match status" value="1"/>
</dbReference>
<dbReference type="GO" id="GO:0007168">
    <property type="term" value="P:receptor guanylyl cyclase signaling pathway"/>
    <property type="evidence" value="ECO:0007669"/>
    <property type="project" value="TreeGrafter"/>
</dbReference>
<dbReference type="RefSeq" id="WP_062654694.1">
    <property type="nucleotide sequence ID" value="NZ_BCSY01000009.1"/>
</dbReference>
<keyword evidence="5 18" id="KW-0812">Transmembrane</keyword>
<dbReference type="CDD" id="cd07302">
    <property type="entry name" value="CHD"/>
    <property type="match status" value="1"/>
</dbReference>
<feature type="transmembrane region" description="Helical" evidence="18">
    <location>
        <begin position="111"/>
        <end position="144"/>
    </location>
</feature>
<keyword evidence="13 17" id="KW-0456">Lyase</keyword>
<evidence type="ECO:0000256" key="1">
    <source>
        <dbReference type="ARBA" id="ARBA00001593"/>
    </source>
</evidence>
<dbReference type="STRING" id="228230.RMCC_0345"/>
<keyword evidence="8" id="KW-0067">ATP-binding</keyword>
<reference evidence="21" key="1">
    <citation type="journal article" date="2016" name="Genome Announc.">
        <title>Draft Genome Sequences of Five Rapidly Growing Mycobacterium Species, M. thermoresistibile, M. fortuitum subsp. acetamidolyticum, M. canariasense, M. brisbanense, and M. novocastrense.</title>
        <authorList>
            <person name="Katahira K."/>
            <person name="Ogura Y."/>
            <person name="Gotoh Y."/>
            <person name="Hayashi T."/>
        </authorList>
    </citation>
    <scope>NUCLEOTIDE SEQUENCE [LARGE SCALE GENOMIC DNA]</scope>
    <source>
        <strain evidence="21">JCM15298</strain>
    </source>
</reference>
<dbReference type="GO" id="GO:0005886">
    <property type="term" value="C:plasma membrane"/>
    <property type="evidence" value="ECO:0007669"/>
    <property type="project" value="TreeGrafter"/>
</dbReference>
<dbReference type="Proteomes" id="UP000069443">
    <property type="component" value="Unassembled WGS sequence"/>
</dbReference>
<feature type="transmembrane region" description="Helical" evidence="18">
    <location>
        <begin position="79"/>
        <end position="99"/>
    </location>
</feature>
<evidence type="ECO:0000256" key="4">
    <source>
        <dbReference type="ARBA" id="ARBA00021420"/>
    </source>
</evidence>
<comment type="subunit">
    <text evidence="16">Homodimer. Can also exist as monomer.</text>
</comment>
<evidence type="ECO:0000256" key="7">
    <source>
        <dbReference type="ARBA" id="ARBA00022741"/>
    </source>
</evidence>
<evidence type="ECO:0000256" key="5">
    <source>
        <dbReference type="ARBA" id="ARBA00022692"/>
    </source>
</evidence>
<dbReference type="Pfam" id="PF00211">
    <property type="entry name" value="Guanylate_cyc"/>
    <property type="match status" value="1"/>
</dbReference>
<dbReference type="Pfam" id="PF20967">
    <property type="entry name" value="MASE7"/>
    <property type="match status" value="1"/>
</dbReference>
<feature type="domain" description="Guanylate cyclase" evidence="19">
    <location>
        <begin position="234"/>
        <end position="361"/>
    </location>
</feature>
<dbReference type="OrthoDB" id="315417at2"/>
<dbReference type="EC" id="4.6.1.1" evidence="3"/>
<dbReference type="PROSITE" id="PS50125">
    <property type="entry name" value="GUANYLATE_CYCLASE_2"/>
    <property type="match status" value="1"/>
</dbReference>
<evidence type="ECO:0000256" key="15">
    <source>
        <dbReference type="ARBA" id="ARBA00032637"/>
    </source>
</evidence>
<feature type="transmembrane region" description="Helical" evidence="18">
    <location>
        <begin position="164"/>
        <end position="185"/>
    </location>
</feature>
<dbReference type="GO" id="GO:0004016">
    <property type="term" value="F:adenylate cyclase activity"/>
    <property type="evidence" value="ECO:0007669"/>
    <property type="project" value="UniProtKB-EC"/>
</dbReference>
<comment type="subcellular location">
    <subcellularLocation>
        <location evidence="2">Membrane</location>
    </subcellularLocation>
</comment>
<evidence type="ECO:0000256" key="2">
    <source>
        <dbReference type="ARBA" id="ARBA00004370"/>
    </source>
</evidence>
<proteinExistence type="inferred from homology"/>
<evidence type="ECO:0000256" key="10">
    <source>
        <dbReference type="ARBA" id="ARBA00022989"/>
    </source>
</evidence>
<evidence type="ECO:0000256" key="3">
    <source>
        <dbReference type="ARBA" id="ARBA00012201"/>
    </source>
</evidence>
<dbReference type="EMBL" id="BCSY01000009">
    <property type="protein sequence ID" value="GAS93379.1"/>
    <property type="molecule type" value="Genomic_DNA"/>
</dbReference>
<evidence type="ECO:0000256" key="9">
    <source>
        <dbReference type="ARBA" id="ARBA00022842"/>
    </source>
</evidence>
<evidence type="ECO:0000256" key="13">
    <source>
        <dbReference type="ARBA" id="ARBA00023239"/>
    </source>
</evidence>
<dbReference type="SMART" id="SM00044">
    <property type="entry name" value="CYCc"/>
    <property type="match status" value="1"/>
</dbReference>
<evidence type="ECO:0000313" key="20">
    <source>
        <dbReference type="EMBL" id="GAS93379.1"/>
    </source>
</evidence>
<dbReference type="GO" id="GO:0005524">
    <property type="term" value="F:ATP binding"/>
    <property type="evidence" value="ECO:0007669"/>
    <property type="project" value="UniProtKB-KW"/>
</dbReference>
<organism evidence="20 21">
    <name type="scientific">Mycolicibacterium canariasense</name>
    <name type="common">Mycobacterium canariasense</name>
    <dbReference type="NCBI Taxonomy" id="228230"/>
    <lineage>
        <taxon>Bacteria</taxon>
        <taxon>Bacillati</taxon>
        <taxon>Actinomycetota</taxon>
        <taxon>Actinomycetes</taxon>
        <taxon>Mycobacteriales</taxon>
        <taxon>Mycobacteriaceae</taxon>
        <taxon>Mycolicibacterium</taxon>
    </lineage>
</organism>
<dbReference type="GO" id="GO:0006171">
    <property type="term" value="P:cAMP biosynthetic process"/>
    <property type="evidence" value="ECO:0007669"/>
    <property type="project" value="UniProtKB-KW"/>
</dbReference>
<dbReference type="InterPro" id="IPR050401">
    <property type="entry name" value="Cyclic_nucleotide_synthase"/>
</dbReference>
<comment type="similarity">
    <text evidence="17">Belongs to the adenylyl cyclase class-4/guanylyl cyclase family.</text>
</comment>
<evidence type="ECO:0000256" key="16">
    <source>
        <dbReference type="ARBA" id="ARBA00064436"/>
    </source>
</evidence>
<evidence type="ECO:0000256" key="6">
    <source>
        <dbReference type="ARBA" id="ARBA00022723"/>
    </source>
</evidence>
<dbReference type="GO" id="GO:0046872">
    <property type="term" value="F:metal ion binding"/>
    <property type="evidence" value="ECO:0007669"/>
    <property type="project" value="UniProtKB-KW"/>
</dbReference>
<dbReference type="GO" id="GO:0035556">
    <property type="term" value="P:intracellular signal transduction"/>
    <property type="evidence" value="ECO:0007669"/>
    <property type="project" value="InterPro"/>
</dbReference>
<evidence type="ECO:0000256" key="11">
    <source>
        <dbReference type="ARBA" id="ARBA00022998"/>
    </source>
</evidence>
<feature type="transmembrane region" description="Helical" evidence="18">
    <location>
        <begin position="56"/>
        <end position="73"/>
    </location>
</feature>
<keyword evidence="6" id="KW-0479">Metal-binding</keyword>
<evidence type="ECO:0000256" key="17">
    <source>
        <dbReference type="RuleBase" id="RU000405"/>
    </source>
</evidence>
<gene>
    <name evidence="20" type="ORF">RMCC_0345</name>
</gene>
<evidence type="ECO:0000259" key="19">
    <source>
        <dbReference type="PROSITE" id="PS50125"/>
    </source>
</evidence>
<evidence type="ECO:0000256" key="12">
    <source>
        <dbReference type="ARBA" id="ARBA00023136"/>
    </source>
</evidence>
<accession>A0A117I8L9</accession>